<dbReference type="InterPro" id="IPR022024">
    <property type="entry name" value="DUF3602"/>
</dbReference>
<dbReference type="EMBL" id="AVOT02037749">
    <property type="protein sequence ID" value="MBW0532465.1"/>
    <property type="molecule type" value="Genomic_DNA"/>
</dbReference>
<dbReference type="PANTHER" id="PTHR34693">
    <property type="entry name" value="PROTEIN PAR32"/>
    <property type="match status" value="1"/>
</dbReference>
<dbReference type="AlphaFoldDB" id="A0A9Q3IAS1"/>
<keyword evidence="3" id="KW-1185">Reference proteome</keyword>
<name>A0A9Q3IAS1_9BASI</name>
<feature type="region of interest" description="Disordered" evidence="1">
    <location>
        <begin position="43"/>
        <end position="89"/>
    </location>
</feature>
<dbReference type="PANTHER" id="PTHR34693:SF1">
    <property type="entry name" value="PROTEIN PAR32"/>
    <property type="match status" value="1"/>
</dbReference>
<sequence>MAKDGPNHSSKESEDCKPLSPSPHNVKFKESITGFVHRVRDAVSHAVATEDHSSHANERGRSSNRDSSRPTSTGRGGAGNMVPTRSTERAVIAERLDNREGERILQATTNRSVSLGRGGAGNIHTLNSDLKQSTEEREKLRILEDQEIQIHAEYGRSSKLEPISTGRGGAAFLTT</sequence>
<feature type="region of interest" description="Disordered" evidence="1">
    <location>
        <begin position="113"/>
        <end position="132"/>
    </location>
</feature>
<dbReference type="Proteomes" id="UP000765509">
    <property type="component" value="Unassembled WGS sequence"/>
</dbReference>
<comment type="caution">
    <text evidence="2">The sequence shown here is derived from an EMBL/GenBank/DDBJ whole genome shotgun (WGS) entry which is preliminary data.</text>
</comment>
<dbReference type="OrthoDB" id="2537432at2759"/>
<dbReference type="InterPro" id="IPR053203">
    <property type="entry name" value="Cisplatin_resist-associated"/>
</dbReference>
<feature type="compositionally biased region" description="Basic and acidic residues" evidence="1">
    <location>
        <begin position="1"/>
        <end position="17"/>
    </location>
</feature>
<evidence type="ECO:0000256" key="1">
    <source>
        <dbReference type="SAM" id="MobiDB-lite"/>
    </source>
</evidence>
<evidence type="ECO:0000313" key="2">
    <source>
        <dbReference type="EMBL" id="MBW0532465.1"/>
    </source>
</evidence>
<protein>
    <submittedName>
        <fullName evidence="2">Uncharacterized protein</fullName>
    </submittedName>
</protein>
<proteinExistence type="predicted"/>
<evidence type="ECO:0000313" key="3">
    <source>
        <dbReference type="Proteomes" id="UP000765509"/>
    </source>
</evidence>
<feature type="region of interest" description="Disordered" evidence="1">
    <location>
        <begin position="1"/>
        <end position="26"/>
    </location>
</feature>
<dbReference type="Pfam" id="PF12223">
    <property type="entry name" value="DUF3602"/>
    <property type="match status" value="1"/>
</dbReference>
<gene>
    <name evidence="2" type="ORF">O181_072180</name>
</gene>
<reference evidence="2" key="1">
    <citation type="submission" date="2021-03" db="EMBL/GenBank/DDBJ databases">
        <title>Draft genome sequence of rust myrtle Austropuccinia psidii MF-1, a brazilian biotype.</title>
        <authorList>
            <person name="Quecine M.C."/>
            <person name="Pachon D.M.R."/>
            <person name="Bonatelli M.L."/>
            <person name="Correr F.H."/>
            <person name="Franceschini L.M."/>
            <person name="Leite T.F."/>
            <person name="Margarido G.R.A."/>
            <person name="Almeida C.A."/>
            <person name="Ferrarezi J.A."/>
            <person name="Labate C.A."/>
        </authorList>
    </citation>
    <scope>NUCLEOTIDE SEQUENCE</scope>
    <source>
        <strain evidence="2">MF-1</strain>
    </source>
</reference>
<accession>A0A9Q3IAS1</accession>
<feature type="compositionally biased region" description="Basic and acidic residues" evidence="1">
    <location>
        <begin position="43"/>
        <end position="68"/>
    </location>
</feature>
<organism evidence="2 3">
    <name type="scientific">Austropuccinia psidii MF-1</name>
    <dbReference type="NCBI Taxonomy" id="1389203"/>
    <lineage>
        <taxon>Eukaryota</taxon>
        <taxon>Fungi</taxon>
        <taxon>Dikarya</taxon>
        <taxon>Basidiomycota</taxon>
        <taxon>Pucciniomycotina</taxon>
        <taxon>Pucciniomycetes</taxon>
        <taxon>Pucciniales</taxon>
        <taxon>Sphaerophragmiaceae</taxon>
        <taxon>Austropuccinia</taxon>
    </lineage>
</organism>